<gene>
    <name evidence="1" type="ORF">STAS_15527</name>
</gene>
<evidence type="ECO:0000313" key="2">
    <source>
        <dbReference type="Proteomes" id="UP000325081"/>
    </source>
</evidence>
<accession>A0A5A7Q1H2</accession>
<keyword evidence="2" id="KW-1185">Reference proteome</keyword>
<comment type="caution">
    <text evidence="1">The sequence shown here is derived from an EMBL/GenBank/DDBJ whole genome shotgun (WGS) entry which is preliminary data.</text>
</comment>
<proteinExistence type="predicted"/>
<evidence type="ECO:0000313" key="1">
    <source>
        <dbReference type="EMBL" id="GER38979.1"/>
    </source>
</evidence>
<sequence length="290" mass="32865">MRIALAWKMNEGPLGRVVPMRAKKFRQLKAKAPYVKVDRVSSIPESVEAKGPRLRLQYGWFRAKVLKRQTLIQVCFGKRDSSAARAKKGKQQDSHFSPTRAKHLFTDLSSSSSSSPFTFQAGVLRKEGIAARIKALRLEALNVKSHKPGEYSLFVLRSSGTVVGTAKAYSGWDIIKEAIGLFILLVISHRRNEEALMEKLLETVRLFALWDFQNPRERSWLFLMPGRALPYRQMRDLKGQMGAARAGRMHLMQLRTKLTLIHIGSSEKGRSRSLEFIGTSLVKQEMKISP</sequence>
<reference evidence="2" key="1">
    <citation type="journal article" date="2019" name="Curr. Biol.">
        <title>Genome Sequence of Striga asiatica Provides Insight into the Evolution of Plant Parasitism.</title>
        <authorList>
            <person name="Yoshida S."/>
            <person name="Kim S."/>
            <person name="Wafula E.K."/>
            <person name="Tanskanen J."/>
            <person name="Kim Y.M."/>
            <person name="Honaas L."/>
            <person name="Yang Z."/>
            <person name="Spallek T."/>
            <person name="Conn C.E."/>
            <person name="Ichihashi Y."/>
            <person name="Cheong K."/>
            <person name="Cui S."/>
            <person name="Der J.P."/>
            <person name="Gundlach H."/>
            <person name="Jiao Y."/>
            <person name="Hori C."/>
            <person name="Ishida J.K."/>
            <person name="Kasahara H."/>
            <person name="Kiba T."/>
            <person name="Kim M.S."/>
            <person name="Koo N."/>
            <person name="Laohavisit A."/>
            <person name="Lee Y.H."/>
            <person name="Lumba S."/>
            <person name="McCourt P."/>
            <person name="Mortimer J.C."/>
            <person name="Mutuku J.M."/>
            <person name="Nomura T."/>
            <person name="Sasaki-Sekimoto Y."/>
            <person name="Seto Y."/>
            <person name="Wang Y."/>
            <person name="Wakatake T."/>
            <person name="Sakakibara H."/>
            <person name="Demura T."/>
            <person name="Yamaguchi S."/>
            <person name="Yoneyama K."/>
            <person name="Manabe R.I."/>
            <person name="Nelson D.C."/>
            <person name="Schulman A.H."/>
            <person name="Timko M.P."/>
            <person name="dePamphilis C.W."/>
            <person name="Choi D."/>
            <person name="Shirasu K."/>
        </authorList>
    </citation>
    <scope>NUCLEOTIDE SEQUENCE [LARGE SCALE GENOMIC DNA]</scope>
    <source>
        <strain evidence="2">cv. UVA1</strain>
    </source>
</reference>
<dbReference type="AlphaFoldDB" id="A0A5A7Q1H2"/>
<name>A0A5A7Q1H2_STRAF</name>
<organism evidence="1 2">
    <name type="scientific">Striga asiatica</name>
    <name type="common">Asiatic witchweed</name>
    <name type="synonym">Buchnera asiatica</name>
    <dbReference type="NCBI Taxonomy" id="4170"/>
    <lineage>
        <taxon>Eukaryota</taxon>
        <taxon>Viridiplantae</taxon>
        <taxon>Streptophyta</taxon>
        <taxon>Embryophyta</taxon>
        <taxon>Tracheophyta</taxon>
        <taxon>Spermatophyta</taxon>
        <taxon>Magnoliopsida</taxon>
        <taxon>eudicotyledons</taxon>
        <taxon>Gunneridae</taxon>
        <taxon>Pentapetalae</taxon>
        <taxon>asterids</taxon>
        <taxon>lamiids</taxon>
        <taxon>Lamiales</taxon>
        <taxon>Orobanchaceae</taxon>
        <taxon>Buchnereae</taxon>
        <taxon>Striga</taxon>
    </lineage>
</organism>
<dbReference type="EMBL" id="BKCP01005572">
    <property type="protein sequence ID" value="GER38979.1"/>
    <property type="molecule type" value="Genomic_DNA"/>
</dbReference>
<dbReference type="Proteomes" id="UP000325081">
    <property type="component" value="Unassembled WGS sequence"/>
</dbReference>
<protein>
    <submittedName>
        <fullName evidence="1">Ribonuclease P protein component 2</fullName>
    </submittedName>
</protein>